<name>A0A6J5NQL9_9CAUD</name>
<feature type="compositionally biased region" description="Acidic residues" evidence="1">
    <location>
        <begin position="43"/>
        <end position="62"/>
    </location>
</feature>
<organism evidence="2">
    <name type="scientific">uncultured Caudovirales phage</name>
    <dbReference type="NCBI Taxonomy" id="2100421"/>
    <lineage>
        <taxon>Viruses</taxon>
        <taxon>Duplodnaviria</taxon>
        <taxon>Heunggongvirae</taxon>
        <taxon>Uroviricota</taxon>
        <taxon>Caudoviricetes</taxon>
        <taxon>Peduoviridae</taxon>
        <taxon>Maltschvirus</taxon>
        <taxon>Maltschvirus maltsch</taxon>
    </lineage>
</organism>
<evidence type="ECO:0000313" key="2">
    <source>
        <dbReference type="EMBL" id="CAB4159358.1"/>
    </source>
</evidence>
<accession>A0A6J5NQL9</accession>
<proteinExistence type="predicted"/>
<gene>
    <name evidence="2" type="ORF">UFOVP699_98</name>
</gene>
<feature type="compositionally biased region" description="Basic and acidic residues" evidence="1">
    <location>
        <begin position="14"/>
        <end position="25"/>
    </location>
</feature>
<sequence length="118" mass="12925">MRVKNFAGFMKTRKMNESEEMHGGDEYGMNPDSYEAGMYGANPEEEEEDVEAEEGADGEEEEVTLESLKAMLDDLTARLEKVEGLPDIAKALEEAEGGEEEEGEDVEAAEEGEATPEA</sequence>
<dbReference type="EMBL" id="LR796670">
    <property type="protein sequence ID" value="CAB4159358.1"/>
    <property type="molecule type" value="Genomic_DNA"/>
</dbReference>
<feature type="region of interest" description="Disordered" evidence="1">
    <location>
        <begin position="89"/>
        <end position="118"/>
    </location>
</feature>
<protein>
    <submittedName>
        <fullName evidence="2">Uncharacterized protein</fullName>
    </submittedName>
</protein>
<reference evidence="2" key="1">
    <citation type="submission" date="2020-04" db="EMBL/GenBank/DDBJ databases">
        <authorList>
            <person name="Chiriac C."/>
            <person name="Salcher M."/>
            <person name="Ghai R."/>
            <person name="Kavagutti S V."/>
        </authorList>
    </citation>
    <scope>NUCLEOTIDE SEQUENCE</scope>
</reference>
<evidence type="ECO:0000256" key="1">
    <source>
        <dbReference type="SAM" id="MobiDB-lite"/>
    </source>
</evidence>
<feature type="compositionally biased region" description="Acidic residues" evidence="1">
    <location>
        <begin position="94"/>
        <end position="118"/>
    </location>
</feature>
<feature type="region of interest" description="Disordered" evidence="1">
    <location>
        <begin position="1"/>
        <end position="62"/>
    </location>
</feature>